<organism evidence="1 2">
    <name type="scientific">Acinetobacter lwoffii NCTC 5866 = CIP 64.10 = NIPH 512</name>
    <dbReference type="NCBI Taxonomy" id="981327"/>
    <lineage>
        <taxon>Bacteria</taxon>
        <taxon>Pseudomonadati</taxon>
        <taxon>Pseudomonadota</taxon>
        <taxon>Gammaproteobacteria</taxon>
        <taxon>Moraxellales</taxon>
        <taxon>Moraxellaceae</taxon>
        <taxon>Acinetobacter</taxon>
    </lineage>
</organism>
<evidence type="ECO:0000313" key="1">
    <source>
        <dbReference type="EMBL" id="ESJ94043.1"/>
    </source>
</evidence>
<evidence type="ECO:0008006" key="3">
    <source>
        <dbReference type="Google" id="ProtNLM"/>
    </source>
</evidence>
<reference evidence="1 2" key="1">
    <citation type="submission" date="2013-10" db="EMBL/GenBank/DDBJ databases">
        <title>The Genome Sequence of Acinetobacter lwoffii NIPH 512.</title>
        <authorList>
            <consortium name="The Broad Institute Genomics Platform"/>
            <consortium name="The Broad Institute Genome Sequencing Center for Infectious Disease"/>
            <person name="Cerqueira G."/>
            <person name="Feldgarden M."/>
            <person name="Courvalin P."/>
            <person name="Grillot-Courvalin C."/>
            <person name="Clermont D."/>
            <person name="Rocha E."/>
            <person name="Yoon E.-J."/>
            <person name="Nemec A."/>
            <person name="Young S.K."/>
            <person name="Zeng Q."/>
            <person name="Gargeya S."/>
            <person name="Fitzgerald M."/>
            <person name="Abouelleil A."/>
            <person name="Alvarado L."/>
            <person name="Berlin A.M."/>
            <person name="Chapman S.B."/>
            <person name="Gainer-Dewar J."/>
            <person name="Goldberg J."/>
            <person name="Gnerre S."/>
            <person name="Griggs A."/>
            <person name="Gujja S."/>
            <person name="Hansen M."/>
            <person name="Howarth C."/>
            <person name="Imamovic A."/>
            <person name="Ireland A."/>
            <person name="Larimer J."/>
            <person name="McCowan C."/>
            <person name="Murphy C."/>
            <person name="Pearson M."/>
            <person name="Poon T.W."/>
            <person name="Priest M."/>
            <person name="Roberts A."/>
            <person name="Saif S."/>
            <person name="Shea T."/>
            <person name="Sykes S."/>
            <person name="Wortman J."/>
            <person name="Nusbaum C."/>
            <person name="Birren B."/>
        </authorList>
    </citation>
    <scope>NUCLEOTIDE SEQUENCE [LARGE SCALE GENOMIC DNA]</scope>
    <source>
        <strain evidence="1 2">NIPH 512</strain>
    </source>
</reference>
<protein>
    <recommendedName>
        <fullName evidence="3">PapC-like C-terminal domain-containing protein</fullName>
    </recommendedName>
</protein>
<accession>A0ABN0PU90</accession>
<gene>
    <name evidence="1" type="ORF">P800_02114</name>
</gene>
<sequence>MAQLGALCISNLCATKPHDIIPYVNYDIGFDQNQLPVEDKIPYATKRLTALDQRGYIINFPIYNTKQVTILPVDSNNHKFTAGSELYIDNDGGEVYPISSNGTVTLYGLIPNTYNIKIISTESKTCFAQLTVTENQKEESGLSTLICK</sequence>
<dbReference type="EMBL" id="AYHO01000005">
    <property type="protein sequence ID" value="ESJ94043.1"/>
    <property type="molecule type" value="Genomic_DNA"/>
</dbReference>
<name>A0ABN0PU90_ACILW</name>
<evidence type="ECO:0000313" key="2">
    <source>
        <dbReference type="Proteomes" id="UP000018465"/>
    </source>
</evidence>
<keyword evidence="2" id="KW-1185">Reference proteome</keyword>
<dbReference type="Proteomes" id="UP000018465">
    <property type="component" value="Unassembled WGS sequence"/>
</dbReference>
<comment type="caution">
    <text evidence="1">The sequence shown here is derived from an EMBL/GenBank/DDBJ whole genome shotgun (WGS) entry which is preliminary data.</text>
</comment>
<dbReference type="RefSeq" id="WP_023278693.1">
    <property type="nucleotide sequence ID" value="NZ_KI530565.1"/>
</dbReference>
<proteinExistence type="predicted"/>